<proteinExistence type="predicted"/>
<evidence type="ECO:0000313" key="1">
    <source>
        <dbReference type="EMBL" id="MBR7888400.1"/>
    </source>
</evidence>
<sequence length="196" mass="21434">MGFYNLSSAPELRKSMLNLDTTASIHSSISMKDCSVFSRVGFRGIGAEAFLNANKVPVPAKPNQSLSFQEGLVVLRLSKSEFWLMSTNNQNHEFIAALEAAAQGVENLYRLYCQHSHACFLIEGQDTGTMFAKVCGVDLSAQTFNVGDVVQTSVARISAIVTKQTQDDSDYILLFADIASVQYLWEALTDASAEFA</sequence>
<protein>
    <submittedName>
        <fullName evidence="1">Sarcosine oxidase subunit gamma</fullName>
    </submittedName>
</protein>
<dbReference type="Gene3D" id="3.30.70.1520">
    <property type="entry name" value="Heterotetrameric sarcosine oxidase"/>
    <property type="match status" value="1"/>
</dbReference>
<reference evidence="2" key="1">
    <citation type="submission" date="2023-07" db="EMBL/GenBank/DDBJ databases">
        <title>Marinomonas vulgaris A79, complete genome.</title>
        <authorList>
            <person name="Ying J.-J."/>
        </authorList>
    </citation>
    <scope>NUCLEOTIDE SEQUENCE [LARGE SCALE GENOMIC DNA]</scope>
    <source>
        <strain evidence="2">A79</strain>
    </source>
</reference>
<dbReference type="InterPro" id="IPR027266">
    <property type="entry name" value="TrmE/GcvT-like"/>
</dbReference>
<dbReference type="Gene3D" id="3.30.1360.120">
    <property type="entry name" value="Probable tRNA modification gtpase trme, domain 1"/>
    <property type="match status" value="1"/>
</dbReference>
<keyword evidence="2" id="KW-1185">Reference proteome</keyword>
<accession>A0ABS5H9Y3</accession>
<dbReference type="SUPFAM" id="SSF103025">
    <property type="entry name" value="Folate-binding domain"/>
    <property type="match status" value="1"/>
</dbReference>
<gene>
    <name evidence="1" type="ORF">J9B83_05540</name>
</gene>
<comment type="caution">
    <text evidence="1">The sequence shown here is derived from an EMBL/GenBank/DDBJ whole genome shotgun (WGS) entry which is preliminary data.</text>
</comment>
<dbReference type="RefSeq" id="WP_211535741.1">
    <property type="nucleotide sequence ID" value="NZ_JAGSSV010000004.1"/>
</dbReference>
<evidence type="ECO:0000313" key="2">
    <source>
        <dbReference type="Proteomes" id="UP000679722"/>
    </source>
</evidence>
<dbReference type="EMBL" id="JAGSSV010000004">
    <property type="protein sequence ID" value="MBR7888400.1"/>
    <property type="molecule type" value="Genomic_DNA"/>
</dbReference>
<name>A0ABS5H9Y3_9GAMM</name>
<organism evidence="1 2">
    <name type="scientific">Marinomonas vulgaris</name>
    <dbReference type="NCBI Taxonomy" id="2823372"/>
    <lineage>
        <taxon>Bacteria</taxon>
        <taxon>Pseudomonadati</taxon>
        <taxon>Pseudomonadota</taxon>
        <taxon>Gammaproteobacteria</taxon>
        <taxon>Oceanospirillales</taxon>
        <taxon>Oceanospirillaceae</taxon>
        <taxon>Marinomonas</taxon>
    </lineage>
</organism>
<dbReference type="Proteomes" id="UP000679722">
    <property type="component" value="Unassembled WGS sequence"/>
</dbReference>